<dbReference type="STRING" id="644352.J3PJ51"/>
<dbReference type="EnsemblFungi" id="EJT68945">
    <property type="protein sequence ID" value="EJT68945"/>
    <property type="gene ID" value="GGTG_13533"/>
</dbReference>
<dbReference type="VEuPathDB" id="FungiDB:GGTG_13533"/>
<dbReference type="GeneID" id="20353991"/>
<reference evidence="4" key="1">
    <citation type="submission" date="2010-07" db="EMBL/GenBank/DDBJ databases">
        <title>The genome sequence of Gaeumannomyces graminis var. tritici strain R3-111a-1.</title>
        <authorList>
            <consortium name="The Broad Institute Genome Sequencing Platform"/>
            <person name="Ma L.-J."/>
            <person name="Dead R."/>
            <person name="Young S."/>
            <person name="Zeng Q."/>
            <person name="Koehrsen M."/>
            <person name="Alvarado L."/>
            <person name="Berlin A."/>
            <person name="Chapman S.B."/>
            <person name="Chen Z."/>
            <person name="Freedman E."/>
            <person name="Gellesch M."/>
            <person name="Goldberg J."/>
            <person name="Griggs A."/>
            <person name="Gujja S."/>
            <person name="Heilman E.R."/>
            <person name="Heiman D."/>
            <person name="Hepburn T."/>
            <person name="Howarth C."/>
            <person name="Jen D."/>
            <person name="Larson L."/>
            <person name="Mehta T."/>
            <person name="Neiman D."/>
            <person name="Pearson M."/>
            <person name="Roberts A."/>
            <person name="Saif S."/>
            <person name="Shea T."/>
            <person name="Shenoy N."/>
            <person name="Sisk P."/>
            <person name="Stolte C."/>
            <person name="Sykes S."/>
            <person name="Walk T."/>
            <person name="White J."/>
            <person name="Yandava C."/>
            <person name="Haas B."/>
            <person name="Nusbaum C."/>
            <person name="Birren B."/>
        </authorList>
    </citation>
    <scope>NUCLEOTIDE SEQUENCE [LARGE SCALE GENOMIC DNA]</scope>
    <source>
        <strain evidence="4">R3-111a-1</strain>
    </source>
</reference>
<evidence type="ECO:0000313" key="4">
    <source>
        <dbReference type="Proteomes" id="UP000006039"/>
    </source>
</evidence>
<reference evidence="2" key="2">
    <citation type="submission" date="2010-07" db="EMBL/GenBank/DDBJ databases">
        <authorList>
            <consortium name="The Broad Institute Genome Sequencing Platform"/>
            <consortium name="Broad Institute Genome Sequencing Center for Infectious Disease"/>
            <person name="Ma L.-J."/>
            <person name="Dead R."/>
            <person name="Young S."/>
            <person name="Zeng Q."/>
            <person name="Koehrsen M."/>
            <person name="Alvarado L."/>
            <person name="Berlin A."/>
            <person name="Chapman S.B."/>
            <person name="Chen Z."/>
            <person name="Freedman E."/>
            <person name="Gellesch M."/>
            <person name="Goldberg J."/>
            <person name="Griggs A."/>
            <person name="Gujja S."/>
            <person name="Heilman E.R."/>
            <person name="Heiman D."/>
            <person name="Hepburn T."/>
            <person name="Howarth C."/>
            <person name="Jen D."/>
            <person name="Larson L."/>
            <person name="Mehta T."/>
            <person name="Neiman D."/>
            <person name="Pearson M."/>
            <person name="Roberts A."/>
            <person name="Saif S."/>
            <person name="Shea T."/>
            <person name="Shenoy N."/>
            <person name="Sisk P."/>
            <person name="Stolte C."/>
            <person name="Sykes S."/>
            <person name="Walk T."/>
            <person name="White J."/>
            <person name="Yandava C."/>
            <person name="Haas B."/>
            <person name="Nusbaum C."/>
            <person name="Birren B."/>
        </authorList>
    </citation>
    <scope>NUCLEOTIDE SEQUENCE</scope>
    <source>
        <strain evidence="2">R3-111a-1</strain>
    </source>
</reference>
<reference evidence="3" key="5">
    <citation type="submission" date="2018-04" db="UniProtKB">
        <authorList>
            <consortium name="EnsemblFungi"/>
        </authorList>
    </citation>
    <scope>IDENTIFICATION</scope>
    <source>
        <strain evidence="3">R3-111a-1</strain>
    </source>
</reference>
<feature type="compositionally biased region" description="Polar residues" evidence="1">
    <location>
        <begin position="91"/>
        <end position="100"/>
    </location>
</feature>
<name>J3PJ51_GAET3</name>
<proteinExistence type="predicted"/>
<evidence type="ECO:0000256" key="1">
    <source>
        <dbReference type="SAM" id="MobiDB-lite"/>
    </source>
</evidence>
<dbReference type="Proteomes" id="UP000006039">
    <property type="component" value="Unassembled WGS sequence"/>
</dbReference>
<dbReference type="HOGENOM" id="CLU_2306329_0_0_1"/>
<evidence type="ECO:0000313" key="3">
    <source>
        <dbReference type="EnsemblFungi" id="EJT68945"/>
    </source>
</evidence>
<feature type="region of interest" description="Disordered" evidence="1">
    <location>
        <begin position="69"/>
        <end position="100"/>
    </location>
</feature>
<dbReference type="EMBL" id="GL385409">
    <property type="protein sequence ID" value="EJT68945.1"/>
    <property type="molecule type" value="Genomic_DNA"/>
</dbReference>
<dbReference type="RefSeq" id="XP_009229708.1">
    <property type="nucleotide sequence ID" value="XM_009231444.1"/>
</dbReference>
<reference evidence="3" key="4">
    <citation type="journal article" date="2015" name="G3 (Bethesda)">
        <title>Genome sequences of three phytopathogenic species of the Magnaporthaceae family of fungi.</title>
        <authorList>
            <person name="Okagaki L.H."/>
            <person name="Nunes C.C."/>
            <person name="Sailsbery J."/>
            <person name="Clay B."/>
            <person name="Brown D."/>
            <person name="John T."/>
            <person name="Oh Y."/>
            <person name="Young N."/>
            <person name="Fitzgerald M."/>
            <person name="Haas B.J."/>
            <person name="Zeng Q."/>
            <person name="Young S."/>
            <person name="Adiconis X."/>
            <person name="Fan L."/>
            <person name="Levin J.Z."/>
            <person name="Mitchell T.K."/>
            <person name="Okubara P.A."/>
            <person name="Farman M.L."/>
            <person name="Kohn L.M."/>
            <person name="Birren B."/>
            <person name="Ma L.-J."/>
            <person name="Dean R.A."/>
        </authorList>
    </citation>
    <scope>NUCLEOTIDE SEQUENCE</scope>
    <source>
        <strain evidence="3">R3-111a-1</strain>
    </source>
</reference>
<accession>J3PJ51</accession>
<dbReference type="OrthoDB" id="5401558at2759"/>
<organism evidence="2">
    <name type="scientific">Gaeumannomyces tritici (strain R3-111a-1)</name>
    <name type="common">Wheat and barley take-all root rot fungus</name>
    <name type="synonym">Gaeumannomyces graminis var. tritici</name>
    <dbReference type="NCBI Taxonomy" id="644352"/>
    <lineage>
        <taxon>Eukaryota</taxon>
        <taxon>Fungi</taxon>
        <taxon>Dikarya</taxon>
        <taxon>Ascomycota</taxon>
        <taxon>Pezizomycotina</taxon>
        <taxon>Sordariomycetes</taxon>
        <taxon>Sordariomycetidae</taxon>
        <taxon>Magnaporthales</taxon>
        <taxon>Magnaporthaceae</taxon>
        <taxon>Gaeumannomyces</taxon>
    </lineage>
</organism>
<evidence type="ECO:0008006" key="5">
    <source>
        <dbReference type="Google" id="ProtNLM"/>
    </source>
</evidence>
<protein>
    <recommendedName>
        <fullName evidence="5">Zn(2)-C6 fungal-type domain-containing protein</fullName>
    </recommendedName>
</protein>
<evidence type="ECO:0000313" key="2">
    <source>
        <dbReference type="EMBL" id="EJT68945.1"/>
    </source>
</evidence>
<feature type="compositionally biased region" description="Polar residues" evidence="1">
    <location>
        <begin position="69"/>
        <end position="84"/>
    </location>
</feature>
<gene>
    <name evidence="3" type="primary">20353991</name>
    <name evidence="2" type="ORF">GGTG_13533</name>
</gene>
<keyword evidence="4" id="KW-1185">Reference proteome</keyword>
<reference evidence="2" key="3">
    <citation type="submission" date="2010-09" db="EMBL/GenBank/DDBJ databases">
        <title>Annotation of Gaeumannomyces graminis var. tritici R3-111a-1.</title>
        <authorList>
            <consortium name="The Broad Institute Genome Sequencing Platform"/>
            <person name="Ma L.-J."/>
            <person name="Dead R."/>
            <person name="Young S.K."/>
            <person name="Zeng Q."/>
            <person name="Gargeya S."/>
            <person name="Fitzgerald M."/>
            <person name="Haas B."/>
            <person name="Abouelleil A."/>
            <person name="Alvarado L."/>
            <person name="Arachchi H.M."/>
            <person name="Berlin A."/>
            <person name="Brown A."/>
            <person name="Chapman S.B."/>
            <person name="Chen Z."/>
            <person name="Dunbar C."/>
            <person name="Freedman E."/>
            <person name="Gearin G."/>
            <person name="Gellesch M."/>
            <person name="Goldberg J."/>
            <person name="Griggs A."/>
            <person name="Gujja S."/>
            <person name="Heiman D."/>
            <person name="Howarth C."/>
            <person name="Larson L."/>
            <person name="Lui A."/>
            <person name="MacDonald P.J.P."/>
            <person name="Mehta T."/>
            <person name="Montmayeur A."/>
            <person name="Murphy C."/>
            <person name="Neiman D."/>
            <person name="Pearson M."/>
            <person name="Priest M."/>
            <person name="Roberts A."/>
            <person name="Saif S."/>
            <person name="Shea T."/>
            <person name="Shenoy N."/>
            <person name="Sisk P."/>
            <person name="Stolte C."/>
            <person name="Sykes S."/>
            <person name="Yandava C."/>
            <person name="Wortman J."/>
            <person name="Nusbaum C."/>
            <person name="Birren B."/>
        </authorList>
    </citation>
    <scope>NUCLEOTIDE SEQUENCE</scope>
    <source>
        <strain evidence="2">R3-111a-1</strain>
    </source>
</reference>
<sequence length="100" mass="10847">MLELTSNTRCSGYQTAADRKCFNCKKTGNQCVFQPVNPGFTFFVPIPTIQDGVTTLGTHLVCPFGQPMSSHHFQSSAQQPSGSRSEMDTKMLSQLNGGVS</sequence>
<dbReference type="AlphaFoldDB" id="J3PJ51"/>